<organism evidence="1 2">
    <name type="scientific">Rangifer tarandus platyrhynchus</name>
    <name type="common">Svalbard reindeer</name>
    <dbReference type="NCBI Taxonomy" id="3082113"/>
    <lineage>
        <taxon>Eukaryota</taxon>
        <taxon>Metazoa</taxon>
        <taxon>Chordata</taxon>
        <taxon>Craniata</taxon>
        <taxon>Vertebrata</taxon>
        <taxon>Euteleostomi</taxon>
        <taxon>Mammalia</taxon>
        <taxon>Eutheria</taxon>
        <taxon>Laurasiatheria</taxon>
        <taxon>Artiodactyla</taxon>
        <taxon>Ruminantia</taxon>
        <taxon>Pecora</taxon>
        <taxon>Cervidae</taxon>
        <taxon>Odocoileinae</taxon>
        <taxon>Rangifer</taxon>
    </lineage>
</organism>
<protein>
    <submittedName>
        <fullName evidence="1">Uncharacterized protein</fullName>
    </submittedName>
</protein>
<evidence type="ECO:0000313" key="1">
    <source>
        <dbReference type="EMBL" id="CAN0511172.1"/>
    </source>
</evidence>
<evidence type="ECO:0000313" key="2">
    <source>
        <dbReference type="Proteomes" id="UP001162501"/>
    </source>
</evidence>
<accession>A0AC59ZUN5</accession>
<name>A0AC59ZUN5_RANTA</name>
<dbReference type="EMBL" id="OX596088">
    <property type="protein sequence ID" value="CAN0511172.1"/>
    <property type="molecule type" value="Genomic_DNA"/>
</dbReference>
<gene>
    <name evidence="1" type="ORF">MRATA1EN22A_LOCUS23060</name>
</gene>
<reference evidence="1" key="1">
    <citation type="submission" date="2023-05" db="EMBL/GenBank/DDBJ databases">
        <authorList>
            <consortium name="ELIXIR-Norway"/>
        </authorList>
    </citation>
    <scope>NUCLEOTIDE SEQUENCE</scope>
</reference>
<reference evidence="1" key="2">
    <citation type="submission" date="2025-03" db="EMBL/GenBank/DDBJ databases">
        <authorList>
            <consortium name="ELIXIR-Norway"/>
            <consortium name="Elixir Norway"/>
        </authorList>
    </citation>
    <scope>NUCLEOTIDE SEQUENCE</scope>
</reference>
<proteinExistence type="predicted"/>
<dbReference type="Proteomes" id="UP001162501">
    <property type="component" value="Chromosome 4"/>
</dbReference>
<sequence length="103" mass="10663">MHNSPLCSSFQLEDLMPPPTEAGHRKQLGAHLPGAVPSTLPNPTFTSAPGQGLWRNGPGGSCKERGRPGGVCLWRESLEVGGIEGIVSLAPHSEGGGWGQKAA</sequence>